<dbReference type="InterPro" id="IPR051797">
    <property type="entry name" value="TrmB-like"/>
</dbReference>
<dbReference type="GO" id="GO:0006355">
    <property type="term" value="P:regulation of DNA-templated transcription"/>
    <property type="evidence" value="ECO:0007669"/>
    <property type="project" value="InterPro"/>
</dbReference>
<keyword evidence="3" id="KW-1185">Reference proteome</keyword>
<dbReference type="AlphaFoldDB" id="A0A561T6K9"/>
<name>A0A561T6K9_9ACTN</name>
<dbReference type="PRINTS" id="PR00038">
    <property type="entry name" value="HTHLUXR"/>
</dbReference>
<dbReference type="SUPFAM" id="SSF46894">
    <property type="entry name" value="C-terminal effector domain of the bipartite response regulators"/>
    <property type="match status" value="1"/>
</dbReference>
<sequence>MLEMLGVGTAAQAVYGAMQEHPDAGVDELAVLTGLDEEQVRAALDELVGLELLRRSRERSGAWVPVPMAVALPGLVRRQEEELAARERAVAAGRAAATRLIAQQVVQQVGPGPAGGRGAGATATTEHLVGADAVQDRLDQLVAGATTEVLSLVPGNAVPEDALRAAKAADTVTLGRGVICRIVYQDAIRNHPPTLAYGRWLAEQGAQVRITAVLPQRLLIADRRAAVVPIDPDKPWAGRVHTDDPGIVHQLVALFENVWAGAAPLEPARPLERGTGLTNVERSLLQLLAAGATDEVTARQLGISTRTVRRIMADLMARLDADSRFEAGIKAAKNGWL</sequence>
<dbReference type="GO" id="GO:0003677">
    <property type="term" value="F:DNA binding"/>
    <property type="evidence" value="ECO:0007669"/>
    <property type="project" value="InterPro"/>
</dbReference>
<evidence type="ECO:0000313" key="3">
    <source>
        <dbReference type="Proteomes" id="UP000317940"/>
    </source>
</evidence>
<dbReference type="CDD" id="cd06170">
    <property type="entry name" value="LuxR_C_like"/>
    <property type="match status" value="1"/>
</dbReference>
<accession>A0A561T6K9</accession>
<dbReference type="InterPro" id="IPR016032">
    <property type="entry name" value="Sig_transdc_resp-reg_C-effctor"/>
</dbReference>
<evidence type="ECO:0000313" key="2">
    <source>
        <dbReference type="EMBL" id="TWF82761.1"/>
    </source>
</evidence>
<comment type="caution">
    <text evidence="2">The sequence shown here is derived from an EMBL/GenBank/DDBJ whole genome shotgun (WGS) entry which is preliminary data.</text>
</comment>
<dbReference type="PANTHER" id="PTHR34293:SF1">
    <property type="entry name" value="HTH-TYPE TRANSCRIPTIONAL REGULATOR TRMBL2"/>
    <property type="match status" value="1"/>
</dbReference>
<dbReference type="RefSeq" id="WP_170305216.1">
    <property type="nucleotide sequence ID" value="NZ_BAAAMZ010000017.1"/>
</dbReference>
<gene>
    <name evidence="2" type="ORF">FHX73_14243</name>
</gene>
<reference evidence="2 3" key="1">
    <citation type="submission" date="2019-06" db="EMBL/GenBank/DDBJ databases">
        <title>Sequencing the genomes of 1000 actinobacteria strains.</title>
        <authorList>
            <person name="Klenk H.-P."/>
        </authorList>
    </citation>
    <scope>NUCLEOTIDE SEQUENCE [LARGE SCALE GENOMIC DNA]</scope>
    <source>
        <strain evidence="2 3">DSM 44826</strain>
    </source>
</reference>
<dbReference type="PANTHER" id="PTHR34293">
    <property type="entry name" value="HTH-TYPE TRANSCRIPTIONAL REGULATOR TRMBL2"/>
    <property type="match status" value="1"/>
</dbReference>
<evidence type="ECO:0000259" key="1">
    <source>
        <dbReference type="PROSITE" id="PS50043"/>
    </source>
</evidence>
<dbReference type="Pfam" id="PF00196">
    <property type="entry name" value="GerE"/>
    <property type="match status" value="1"/>
</dbReference>
<dbReference type="Proteomes" id="UP000317940">
    <property type="component" value="Unassembled WGS sequence"/>
</dbReference>
<dbReference type="Gene3D" id="1.10.10.10">
    <property type="entry name" value="Winged helix-like DNA-binding domain superfamily/Winged helix DNA-binding domain"/>
    <property type="match status" value="2"/>
</dbReference>
<proteinExistence type="predicted"/>
<dbReference type="EMBL" id="VIWT01000004">
    <property type="protein sequence ID" value="TWF82761.1"/>
    <property type="molecule type" value="Genomic_DNA"/>
</dbReference>
<feature type="domain" description="HTH luxR-type" evidence="1">
    <location>
        <begin position="270"/>
        <end position="335"/>
    </location>
</feature>
<dbReference type="SMART" id="SM00421">
    <property type="entry name" value="HTH_LUXR"/>
    <property type="match status" value="1"/>
</dbReference>
<dbReference type="PROSITE" id="PS50043">
    <property type="entry name" value="HTH_LUXR_2"/>
    <property type="match status" value="1"/>
</dbReference>
<dbReference type="InterPro" id="IPR036388">
    <property type="entry name" value="WH-like_DNA-bd_sf"/>
</dbReference>
<dbReference type="InterPro" id="IPR000792">
    <property type="entry name" value="Tscrpt_reg_LuxR_C"/>
</dbReference>
<protein>
    <submittedName>
        <fullName evidence="2">Regulatory LuxR family protein</fullName>
    </submittedName>
</protein>
<organism evidence="2 3">
    <name type="scientific">Kitasatospora viridis</name>
    <dbReference type="NCBI Taxonomy" id="281105"/>
    <lineage>
        <taxon>Bacteria</taxon>
        <taxon>Bacillati</taxon>
        <taxon>Actinomycetota</taxon>
        <taxon>Actinomycetes</taxon>
        <taxon>Kitasatosporales</taxon>
        <taxon>Streptomycetaceae</taxon>
        <taxon>Kitasatospora</taxon>
    </lineage>
</organism>